<dbReference type="NCBIfam" id="TIGR01189">
    <property type="entry name" value="ccmA"/>
    <property type="match status" value="1"/>
</dbReference>
<evidence type="ECO:0000256" key="1">
    <source>
        <dbReference type="ARBA" id="ARBA00022448"/>
    </source>
</evidence>
<feature type="domain" description="ABC transporter" evidence="7">
    <location>
        <begin position="1"/>
        <end position="186"/>
    </location>
</feature>
<dbReference type="AlphaFoldDB" id="A0A0D6PGI0"/>
<dbReference type="InterPro" id="IPR017871">
    <property type="entry name" value="ABC_transporter-like_CS"/>
</dbReference>
<dbReference type="PROSITE" id="PS50893">
    <property type="entry name" value="ABC_TRANSPORTER_2"/>
    <property type="match status" value="1"/>
</dbReference>
<dbReference type="GO" id="GO:0022857">
    <property type="term" value="F:transmembrane transporter activity"/>
    <property type="evidence" value="ECO:0007669"/>
    <property type="project" value="InterPro"/>
</dbReference>
<dbReference type="InterPro" id="IPR003593">
    <property type="entry name" value="AAA+_ATPase"/>
</dbReference>
<sequence length="188" mass="20007">MHLLTAQKLAIFRGERLVLNGVSFALRPGGILLLRGANGAGKSSLLRALAGLTPLVSGDLFWDDLPALADREAHAARIGWLGHQDAVKPALTPAEQVPRSALTLVGLERFADLPTRFLSAGQKRRLAIARVAATPKALWLLDEPTTGLDSASIERFLALCSAQRARGGMIIASTHTPIDLPNTEVLAL</sequence>
<dbReference type="PANTHER" id="PTHR43499">
    <property type="entry name" value="ABC TRANSPORTER I FAMILY MEMBER 1"/>
    <property type="match status" value="1"/>
</dbReference>
<keyword evidence="5" id="KW-1278">Translocase</keyword>
<keyword evidence="4" id="KW-0067">ATP-binding</keyword>
<keyword evidence="1" id="KW-0813">Transport</keyword>
<keyword evidence="2" id="KW-0547">Nucleotide-binding</keyword>
<dbReference type="InterPro" id="IPR005895">
    <property type="entry name" value="ABC_transptr_haem_export_CcmA"/>
</dbReference>
<protein>
    <submittedName>
        <fullName evidence="8">ABC transporter cytochrome c/heme export CcmA</fullName>
    </submittedName>
</protein>
<organism evidence="8 9">
    <name type="scientific">Acidocella aminolytica 101 = DSM 11237</name>
    <dbReference type="NCBI Taxonomy" id="1120923"/>
    <lineage>
        <taxon>Bacteria</taxon>
        <taxon>Pseudomonadati</taxon>
        <taxon>Pseudomonadota</taxon>
        <taxon>Alphaproteobacteria</taxon>
        <taxon>Acetobacterales</taxon>
        <taxon>Acidocellaceae</taxon>
        <taxon>Acidocella</taxon>
    </lineage>
</organism>
<keyword evidence="6" id="KW-0472">Membrane</keyword>
<dbReference type="EMBL" id="BANC01000055">
    <property type="protein sequence ID" value="GAN80752.1"/>
    <property type="molecule type" value="Genomic_DNA"/>
</dbReference>
<evidence type="ECO:0000256" key="2">
    <source>
        <dbReference type="ARBA" id="ARBA00022741"/>
    </source>
</evidence>
<dbReference type="PROSITE" id="PS00211">
    <property type="entry name" value="ABC_TRANSPORTER_1"/>
    <property type="match status" value="1"/>
</dbReference>
<accession>A0A0D6PGI0</accession>
<dbReference type="SUPFAM" id="SSF52540">
    <property type="entry name" value="P-loop containing nucleoside triphosphate hydrolases"/>
    <property type="match status" value="1"/>
</dbReference>
<dbReference type="PANTHER" id="PTHR43499:SF1">
    <property type="entry name" value="ABC TRANSPORTER I FAMILY MEMBER 1"/>
    <property type="match status" value="1"/>
</dbReference>
<dbReference type="STRING" id="1120923.SAMN02746095_01831"/>
<dbReference type="InterPro" id="IPR027417">
    <property type="entry name" value="P-loop_NTPase"/>
</dbReference>
<dbReference type="InterPro" id="IPR003439">
    <property type="entry name" value="ABC_transporter-like_ATP-bd"/>
</dbReference>
<evidence type="ECO:0000256" key="4">
    <source>
        <dbReference type="ARBA" id="ARBA00022840"/>
    </source>
</evidence>
<proteinExistence type="predicted"/>
<evidence type="ECO:0000256" key="5">
    <source>
        <dbReference type="ARBA" id="ARBA00022967"/>
    </source>
</evidence>
<dbReference type="OrthoDB" id="9800654at2"/>
<dbReference type="Gene3D" id="3.40.50.300">
    <property type="entry name" value="P-loop containing nucleotide triphosphate hydrolases"/>
    <property type="match status" value="1"/>
</dbReference>
<gene>
    <name evidence="8" type="ORF">Aam_056_016</name>
</gene>
<name>A0A0D6PGI0_9PROT</name>
<dbReference type="GO" id="GO:0005524">
    <property type="term" value="F:ATP binding"/>
    <property type="evidence" value="ECO:0007669"/>
    <property type="project" value="UniProtKB-KW"/>
</dbReference>
<evidence type="ECO:0000313" key="9">
    <source>
        <dbReference type="Proteomes" id="UP000032668"/>
    </source>
</evidence>
<evidence type="ECO:0000313" key="8">
    <source>
        <dbReference type="EMBL" id="GAN80752.1"/>
    </source>
</evidence>
<keyword evidence="3" id="KW-0201">Cytochrome c-type biogenesis</keyword>
<evidence type="ECO:0000256" key="6">
    <source>
        <dbReference type="ARBA" id="ARBA00023136"/>
    </source>
</evidence>
<dbReference type="SMART" id="SM00382">
    <property type="entry name" value="AAA"/>
    <property type="match status" value="1"/>
</dbReference>
<reference evidence="8 9" key="1">
    <citation type="submission" date="2012-11" db="EMBL/GenBank/DDBJ databases">
        <title>Whole genome sequence of Acidocella aminolytica 101 = DSM 11237.</title>
        <authorList>
            <person name="Azuma Y."/>
            <person name="Higashiura N."/>
            <person name="Hirakawa H."/>
            <person name="Matsushita K."/>
        </authorList>
    </citation>
    <scope>NUCLEOTIDE SEQUENCE [LARGE SCALE GENOMIC DNA]</scope>
    <source>
        <strain evidence="9">101 / DSM 11237</strain>
    </source>
</reference>
<dbReference type="GO" id="GO:0017004">
    <property type="term" value="P:cytochrome complex assembly"/>
    <property type="evidence" value="ECO:0007669"/>
    <property type="project" value="UniProtKB-KW"/>
</dbReference>
<evidence type="ECO:0000256" key="3">
    <source>
        <dbReference type="ARBA" id="ARBA00022748"/>
    </source>
</evidence>
<dbReference type="Proteomes" id="UP000032668">
    <property type="component" value="Unassembled WGS sequence"/>
</dbReference>
<keyword evidence="9" id="KW-1185">Reference proteome</keyword>
<comment type="caution">
    <text evidence="8">The sequence shown here is derived from an EMBL/GenBank/DDBJ whole genome shotgun (WGS) entry which is preliminary data.</text>
</comment>
<dbReference type="RefSeq" id="WP_082075678.1">
    <property type="nucleotide sequence ID" value="NZ_BANC01000055.1"/>
</dbReference>
<dbReference type="Pfam" id="PF00005">
    <property type="entry name" value="ABC_tran"/>
    <property type="match status" value="1"/>
</dbReference>
<dbReference type="GO" id="GO:0016887">
    <property type="term" value="F:ATP hydrolysis activity"/>
    <property type="evidence" value="ECO:0007669"/>
    <property type="project" value="InterPro"/>
</dbReference>
<evidence type="ECO:0000259" key="7">
    <source>
        <dbReference type="PROSITE" id="PS50893"/>
    </source>
</evidence>